<dbReference type="SUPFAM" id="SSF54913">
    <property type="entry name" value="GlnB-like"/>
    <property type="match status" value="1"/>
</dbReference>
<sequence>MHRLLAPARSAFACSAVALTQCSSTQRDEGAQCHGAGSGHGGGAPLPQKWLHAHVPKERPHLLFGIPKKGRLHEKIKDMLKGAGIEYTREPRLDIAHCNDLPVSLVFLPAADIATYVGEGDVDLGITGEDIIAESEVDVKELMKLGFGKCRLCVQAPKGSRSGPGELAGQRIVTSFPNLTKAYFAKLEAEGHPTRIKCISGSVEAACGLGLADGIVDLVETGTTMRAAGLEEVSTIMPTQTVLIANKHSRHAALIETLRKRLAGYLTASRYMMIVYNVDRDNLAQATAITPGKNSPSIMPLERSNWVAVSALVPKKKAAQLMDDLEAVGATDILLTSLASSRMGD</sequence>
<evidence type="ECO:0000256" key="6">
    <source>
        <dbReference type="ARBA" id="ARBA00022679"/>
    </source>
</evidence>
<dbReference type="NCBIfam" id="TIGR00070">
    <property type="entry name" value="hisG"/>
    <property type="match status" value="1"/>
</dbReference>
<comment type="catalytic activity">
    <reaction evidence="1">
        <text>1-(5-phospho-beta-D-ribosyl)-ATP + diphosphate = 5-phospho-alpha-D-ribose 1-diphosphate + ATP</text>
        <dbReference type="Rhea" id="RHEA:18473"/>
        <dbReference type="ChEBI" id="CHEBI:30616"/>
        <dbReference type="ChEBI" id="CHEBI:33019"/>
        <dbReference type="ChEBI" id="CHEBI:58017"/>
        <dbReference type="ChEBI" id="CHEBI:73183"/>
        <dbReference type="EC" id="2.4.2.17"/>
    </reaction>
</comment>
<evidence type="ECO:0000313" key="11">
    <source>
        <dbReference type="Proteomes" id="UP001363151"/>
    </source>
</evidence>
<dbReference type="InterPro" id="IPR018198">
    <property type="entry name" value="ATP_PRibTrfase_CS"/>
</dbReference>
<evidence type="ECO:0000256" key="5">
    <source>
        <dbReference type="ARBA" id="ARBA00022676"/>
    </source>
</evidence>
<feature type="domain" description="Histidine biosynthesis HisG C-terminal" evidence="9">
    <location>
        <begin position="268"/>
        <end position="338"/>
    </location>
</feature>
<dbReference type="InterPro" id="IPR013115">
    <property type="entry name" value="HisG_C"/>
</dbReference>
<name>A0ABR1G2L4_AURAN</name>
<evidence type="ECO:0000313" key="10">
    <source>
        <dbReference type="EMBL" id="KAK7242496.1"/>
    </source>
</evidence>
<keyword evidence="11" id="KW-1185">Reference proteome</keyword>
<keyword evidence="5 10" id="KW-0328">Glycosyltransferase</keyword>
<dbReference type="Proteomes" id="UP001363151">
    <property type="component" value="Unassembled WGS sequence"/>
</dbReference>
<dbReference type="Pfam" id="PF08029">
    <property type="entry name" value="HisG_C"/>
    <property type="match status" value="1"/>
</dbReference>
<dbReference type="GO" id="GO:0016757">
    <property type="term" value="F:glycosyltransferase activity"/>
    <property type="evidence" value="ECO:0007669"/>
    <property type="project" value="UniProtKB-KW"/>
</dbReference>
<dbReference type="EMBL" id="JBBJCI010000142">
    <property type="protein sequence ID" value="KAK7242496.1"/>
    <property type="molecule type" value="Genomic_DNA"/>
</dbReference>
<feature type="domain" description="ATP phosphoribosyltransferase catalytic" evidence="8">
    <location>
        <begin position="110"/>
        <end position="263"/>
    </location>
</feature>
<dbReference type="Gene3D" id="3.30.70.120">
    <property type="match status" value="1"/>
</dbReference>
<dbReference type="InterPro" id="IPR020621">
    <property type="entry name" value="ATP-PRT_HisG_long"/>
</dbReference>
<evidence type="ECO:0000256" key="7">
    <source>
        <dbReference type="ARBA" id="ARBA00023102"/>
    </source>
</evidence>
<evidence type="ECO:0000256" key="4">
    <source>
        <dbReference type="ARBA" id="ARBA00022605"/>
    </source>
</evidence>
<evidence type="ECO:0000256" key="1">
    <source>
        <dbReference type="ARBA" id="ARBA00000915"/>
    </source>
</evidence>
<gene>
    <name evidence="10" type="primary">HIS1</name>
    <name evidence="10" type="ORF">SO694_00017212</name>
</gene>
<reference evidence="10 11" key="1">
    <citation type="submission" date="2024-03" db="EMBL/GenBank/DDBJ databases">
        <title>Aureococcus anophagefferens CCMP1851 and Kratosvirus quantuckense: Draft genome of a second virus-susceptible host strain in the model system.</title>
        <authorList>
            <person name="Chase E."/>
            <person name="Truchon A.R."/>
            <person name="Schepens W."/>
            <person name="Wilhelm S.W."/>
        </authorList>
    </citation>
    <scope>NUCLEOTIDE SEQUENCE [LARGE SCALE GENOMIC DNA]</scope>
    <source>
        <strain evidence="10 11">CCMP1851</strain>
    </source>
</reference>
<dbReference type="HAMAP" id="MF_00079">
    <property type="entry name" value="HisG_Long"/>
    <property type="match status" value="1"/>
</dbReference>
<keyword evidence="4" id="KW-0028">Amino-acid biosynthesis</keyword>
<dbReference type="Gene3D" id="3.40.190.10">
    <property type="entry name" value="Periplasmic binding protein-like II"/>
    <property type="match status" value="2"/>
</dbReference>
<dbReference type="PROSITE" id="PS01316">
    <property type="entry name" value="ATP_P_PHORIBOSYLTR"/>
    <property type="match status" value="1"/>
</dbReference>
<dbReference type="InterPro" id="IPR011322">
    <property type="entry name" value="N-reg_PII-like_a/b"/>
</dbReference>
<evidence type="ECO:0000259" key="9">
    <source>
        <dbReference type="Pfam" id="PF08029"/>
    </source>
</evidence>
<dbReference type="InterPro" id="IPR001348">
    <property type="entry name" value="ATP_PRibTrfase_HisG"/>
</dbReference>
<evidence type="ECO:0000256" key="2">
    <source>
        <dbReference type="ARBA" id="ARBA00004667"/>
    </source>
</evidence>
<keyword evidence="6" id="KW-0808">Transferase</keyword>
<protein>
    <recommendedName>
        <fullName evidence="3">ATP phosphoribosyltransferase</fullName>
        <ecNumber evidence="3">2.4.2.17</ecNumber>
    </recommendedName>
</protein>
<evidence type="ECO:0000256" key="3">
    <source>
        <dbReference type="ARBA" id="ARBA00011946"/>
    </source>
</evidence>
<dbReference type="Pfam" id="PF01634">
    <property type="entry name" value="HisG"/>
    <property type="match status" value="1"/>
</dbReference>
<dbReference type="PANTHER" id="PTHR21403:SF8">
    <property type="entry name" value="ATP PHOSPHORIBOSYLTRANSFERASE"/>
    <property type="match status" value="1"/>
</dbReference>
<evidence type="ECO:0000259" key="8">
    <source>
        <dbReference type="Pfam" id="PF01634"/>
    </source>
</evidence>
<comment type="caution">
    <text evidence="10">The sequence shown here is derived from an EMBL/GenBank/DDBJ whole genome shotgun (WGS) entry which is preliminary data.</text>
</comment>
<accession>A0ABR1G2L4</accession>
<dbReference type="EC" id="2.4.2.17" evidence="3"/>
<dbReference type="InterPro" id="IPR013820">
    <property type="entry name" value="ATP_PRibTrfase_cat"/>
</dbReference>
<dbReference type="PANTHER" id="PTHR21403">
    <property type="entry name" value="ATP PHOSPHORIBOSYLTRANSFERASE ATP-PRTASE"/>
    <property type="match status" value="1"/>
</dbReference>
<comment type="pathway">
    <text evidence="2">Amino-acid biosynthesis; L-histidine biosynthesis; L-histidine from 5-phospho-alpha-D-ribose 1-diphosphate: step 1/9.</text>
</comment>
<proteinExistence type="inferred from homology"/>
<dbReference type="SUPFAM" id="SSF53850">
    <property type="entry name" value="Periplasmic binding protein-like II"/>
    <property type="match status" value="1"/>
</dbReference>
<keyword evidence="7" id="KW-0368">Histidine biosynthesis</keyword>
<dbReference type="NCBIfam" id="TIGR03455">
    <property type="entry name" value="HisG_C-term"/>
    <property type="match status" value="1"/>
</dbReference>
<organism evidence="10 11">
    <name type="scientific">Aureococcus anophagefferens</name>
    <name type="common">Harmful bloom alga</name>
    <dbReference type="NCBI Taxonomy" id="44056"/>
    <lineage>
        <taxon>Eukaryota</taxon>
        <taxon>Sar</taxon>
        <taxon>Stramenopiles</taxon>
        <taxon>Ochrophyta</taxon>
        <taxon>Pelagophyceae</taxon>
        <taxon>Pelagomonadales</taxon>
        <taxon>Pelagomonadaceae</taxon>
        <taxon>Aureococcus</taxon>
    </lineage>
</organism>
<dbReference type="InterPro" id="IPR015867">
    <property type="entry name" value="N-reg_PII/ATP_PRibTrfase_C"/>
</dbReference>